<keyword evidence="3" id="KW-1185">Reference proteome</keyword>
<proteinExistence type="predicted"/>
<sequence length="1733" mass="189110">MQILYSMEGDGIQNILGSGLTSDENGSAPSLSPASGELQFESNVSQQLSDCAVESRHLDITVENNDSGDSKIDNEVNKRIDGQDIGEDQSVLRDTIDKYPAGDDGELLENSFEVQSESQEDTFESCEEDETVLEEHISDAETIDHDGEMKEEEDNLLDGLEEPQDGAWMTHDDESSTRTEENIDHLENAQVNSVPLKAVQMKKEPYCQSDSAEADAVLDNNVQQFSLEADEVLNDIGLQVQPTSPEDDAVLDEKKSQVHPALSEVDTVLEKVKPPSYFKLFQTETIPEKDEHLSLSDSSPSVVLLDDGDLHSQASFSPTEVVLEKDEPFSHSDSSPGETLFEQDELLSNSDSSPSVVLLDERVPHSQTNSSPTEAVAERNQHLSLSSAAAKVVLEKDESLSLSDSSPSVVLLDEGEPCSQSSSSPTETILETFEPLLQKGLQSSDTVLEEEDAAVNTDTAFRVHFWISMRYSPVEAVAEKCESHKLCSSPATDITVKTNLPPEEGLQSTDATLDRDGHSFLSGLPAARDILEKQVPFSQFFYDGLDKSVCSSDSSSSTMDAIVEKDLSQAELSSSGVLKETNSRIQPVQVTFGFETLTGVPVGDSTDHSRELQSGMEAEGKQLCTCSLVEQFNRDWSIRCSQLQNLTPEQYYLVLLEHLQFVQKLTNSQPSVNKIPDSIDGENKNTNSSAPDHEGIQPCPLHGFMSQAEGTSLLNLYFNHEGILPGSSGLVGGIAGILDSLGAQARSSAQEEEELPQGKKLMKLKDRIEKELQNLHEKENYMKKTLRELTASKTKVDKEWAAYISQLHSRLDKQHRQAKEVFYKKHSSCEKKIKERQIEVCSYQTQLTNLLARVETALHHDGCPQPSSGFKTLKKELTTILSMMPEFQVVAKPSYSLHLPKDASKSLPYIVGLVKIISDPKMASSENVNIIITESQIGSVTELKGRMSKTFQDTRSNAPHSENRLSQYDKSTGPPKGIITSLPENENIMPAFSKSFTAVEEESSNELENINTVQNRTITVPLSGGTTVPQNCSSAVSESCSILASQISNITASQSSSANVSQNSDTLTAPHCKGTVGEVEHADLRSLLVTDNSDKSVLTAEPCFTNPDVQASQRPFFVPLTSVFPPVPKLRSVEMRQPSAVPLLNSDQLHSQSFTHQASQKEDDLGPGYQSLEIAGRQTSFCHILQREDMQNYTACYTGGDFQSKMSASLPTTSIYSPVDDSTSLTTPPCSPVLDTGAQSMFSLASSHLDTTSLQDYSPHHTVGNTFVDAFPPAALGSLSGLDVAFRDRVAQVPFSHAHMFPFLRFSECSNFISPTNLEDNIQSSWQSSSTHHDDEVKDIIYDSSSLVMGGADTYGGIQTSPCSGDSSVMTPLDAAGFQHNKSLSYAAAAQKIPISVPPGFQSLPQGGQFHAGSEQKFSETLSASSAISIKCKKSRHRRRGKGRNSCKAESLQMAASTIPTSIRADNTSSFVTFVGSGKVPTSFAPLPNGQVWLAYGFSDQYIELMDEDHMTERITIGGYTTHISCLNEERILLLSQSPEPVLQILDGNHKLTVVRKLKMKVNAVCAGDTGIAVCSSILLLWIPRYRGTEEWVVSKESSCFKEACSCTVMFRDRSEVICVADKEGHAVFFFEKKSRKGAARLTPYTGADFYQGDQEFTPISVSAHSAGFLGILDSTTQSVLILDSKLQLISVISRQDLCCGSPSVIAFSADSSCKLWVASEPGPICLASLPLN</sequence>
<feature type="region of interest" description="Disordered" evidence="1">
    <location>
        <begin position="407"/>
        <end position="426"/>
    </location>
</feature>
<dbReference type="Proteomes" id="UP000245119">
    <property type="component" value="Linkage Group LG13"/>
</dbReference>
<feature type="compositionally biased region" description="Polar residues" evidence="1">
    <location>
        <begin position="950"/>
        <end position="970"/>
    </location>
</feature>
<name>A0A2T7NEM8_POMCA</name>
<gene>
    <name evidence="2" type="ORF">C0Q70_20072</name>
</gene>
<protein>
    <submittedName>
        <fullName evidence="2">Uncharacterized protein</fullName>
    </submittedName>
</protein>
<feature type="region of interest" description="Disordered" evidence="1">
    <location>
        <begin position="950"/>
        <end position="975"/>
    </location>
</feature>
<evidence type="ECO:0000256" key="1">
    <source>
        <dbReference type="SAM" id="MobiDB-lite"/>
    </source>
</evidence>
<evidence type="ECO:0000313" key="2">
    <source>
        <dbReference type="EMBL" id="PVD19582.1"/>
    </source>
</evidence>
<accession>A0A2T7NEM8</accession>
<dbReference type="SUPFAM" id="SSF63829">
    <property type="entry name" value="Calcium-dependent phosphotriesterase"/>
    <property type="match status" value="1"/>
</dbReference>
<feature type="region of interest" description="Disordered" evidence="1">
    <location>
        <begin position="14"/>
        <end position="43"/>
    </location>
</feature>
<dbReference type="EMBL" id="PZQS01000013">
    <property type="protein sequence ID" value="PVD19582.1"/>
    <property type="molecule type" value="Genomic_DNA"/>
</dbReference>
<reference evidence="2 3" key="1">
    <citation type="submission" date="2018-04" db="EMBL/GenBank/DDBJ databases">
        <title>The genome of golden apple snail Pomacea canaliculata provides insight into stress tolerance and invasive adaptation.</title>
        <authorList>
            <person name="Liu C."/>
            <person name="Liu B."/>
            <person name="Ren Y."/>
            <person name="Zhang Y."/>
            <person name="Wang H."/>
            <person name="Li S."/>
            <person name="Jiang F."/>
            <person name="Yin L."/>
            <person name="Zhang G."/>
            <person name="Qian W."/>
            <person name="Fan W."/>
        </authorList>
    </citation>
    <scope>NUCLEOTIDE SEQUENCE [LARGE SCALE GENOMIC DNA]</scope>
    <source>
        <strain evidence="2">SZHN2017</strain>
        <tissue evidence="2">Muscle</tissue>
    </source>
</reference>
<feature type="region of interest" description="Disordered" evidence="1">
    <location>
        <begin position="672"/>
        <end position="696"/>
    </location>
</feature>
<evidence type="ECO:0000313" key="3">
    <source>
        <dbReference type="Proteomes" id="UP000245119"/>
    </source>
</evidence>
<feature type="compositionally biased region" description="Polar residues" evidence="1">
    <location>
        <begin position="15"/>
        <end position="33"/>
    </location>
</feature>
<organism evidence="2 3">
    <name type="scientific">Pomacea canaliculata</name>
    <name type="common">Golden apple snail</name>
    <dbReference type="NCBI Taxonomy" id="400727"/>
    <lineage>
        <taxon>Eukaryota</taxon>
        <taxon>Metazoa</taxon>
        <taxon>Spiralia</taxon>
        <taxon>Lophotrochozoa</taxon>
        <taxon>Mollusca</taxon>
        <taxon>Gastropoda</taxon>
        <taxon>Caenogastropoda</taxon>
        <taxon>Architaenioglossa</taxon>
        <taxon>Ampullarioidea</taxon>
        <taxon>Ampullariidae</taxon>
        <taxon>Pomacea</taxon>
    </lineage>
</organism>
<feature type="compositionally biased region" description="Basic and acidic residues" evidence="1">
    <location>
        <begin position="170"/>
        <end position="180"/>
    </location>
</feature>
<feature type="region of interest" description="Disordered" evidence="1">
    <location>
        <begin position="161"/>
        <end position="180"/>
    </location>
</feature>
<comment type="caution">
    <text evidence="2">The sequence shown here is derived from an EMBL/GenBank/DDBJ whole genome shotgun (WGS) entry which is preliminary data.</text>
</comment>